<comment type="caution">
    <text evidence="3">Lacks conserved residue(s) required for the propagation of feature annotation.</text>
</comment>
<evidence type="ECO:0000313" key="4">
    <source>
        <dbReference type="EMBL" id="AGL02652.1"/>
    </source>
</evidence>
<dbReference type="SUPFAM" id="SSF52972">
    <property type="entry name" value="ITPase-like"/>
    <property type="match status" value="1"/>
</dbReference>
<comment type="function">
    <text evidence="3">Nucleoside triphosphate pyrophosphatase that hydrolyzes dTTP and UTP. May have a dual role in cell division arrest and in preventing the incorporation of modified nucleotides into cellular nucleic acids.</text>
</comment>
<dbReference type="Gene3D" id="3.90.950.10">
    <property type="match status" value="1"/>
</dbReference>
<feature type="active site" description="Proton acceptor" evidence="3">
    <location>
        <position position="69"/>
    </location>
</feature>
<dbReference type="EMBL" id="CP003273">
    <property type="protein sequence ID" value="AGL02652.1"/>
    <property type="molecule type" value="Genomic_DNA"/>
</dbReference>
<comment type="cofactor">
    <cofactor evidence="1 3">
        <name>a divalent metal cation</name>
        <dbReference type="ChEBI" id="CHEBI:60240"/>
    </cofactor>
</comment>
<dbReference type="GO" id="GO:0005737">
    <property type="term" value="C:cytoplasm"/>
    <property type="evidence" value="ECO:0007669"/>
    <property type="project" value="UniProtKB-SubCell"/>
</dbReference>
<dbReference type="GO" id="GO:0036221">
    <property type="term" value="F:UTP diphosphatase activity"/>
    <property type="evidence" value="ECO:0007669"/>
    <property type="project" value="RHEA"/>
</dbReference>
<accession>R4KM73</accession>
<keyword evidence="3" id="KW-0546">Nucleotide metabolism</keyword>
<dbReference type="GO" id="GO:0009117">
    <property type="term" value="P:nucleotide metabolic process"/>
    <property type="evidence" value="ECO:0007669"/>
    <property type="project" value="UniProtKB-KW"/>
</dbReference>
<dbReference type="PANTHER" id="PTHR43213:SF5">
    <property type="entry name" value="BIFUNCTIONAL DTTP_UTP PYROPHOSPHATASE_METHYLTRANSFERASE PROTEIN-RELATED"/>
    <property type="match status" value="1"/>
</dbReference>
<evidence type="ECO:0000256" key="2">
    <source>
        <dbReference type="ARBA" id="ARBA00022801"/>
    </source>
</evidence>
<feature type="site" description="Important for substrate specificity" evidence="3">
    <location>
        <position position="12"/>
    </location>
</feature>
<name>R4KM73_9FIRM</name>
<dbReference type="InterPro" id="IPR029001">
    <property type="entry name" value="ITPase-like_fam"/>
</dbReference>
<keyword evidence="2 3" id="KW-0378">Hydrolase</keyword>
<dbReference type="Proteomes" id="UP000013520">
    <property type="component" value="Chromosome"/>
</dbReference>
<protein>
    <recommendedName>
        <fullName evidence="3">dTTP/UTP pyrophosphatase</fullName>
        <shortName evidence="3">dTTPase/UTPase</shortName>
        <ecNumber evidence="3">3.6.1.9</ecNumber>
    </recommendedName>
    <alternativeName>
        <fullName evidence="3">Nucleoside triphosphate pyrophosphatase</fullName>
    </alternativeName>
    <alternativeName>
        <fullName evidence="3">Nucleotide pyrophosphatase</fullName>
        <shortName evidence="3">Nucleotide PPase</shortName>
    </alternativeName>
</protein>
<comment type="catalytic activity">
    <reaction evidence="3">
        <text>UTP + H2O = UMP + diphosphate + H(+)</text>
        <dbReference type="Rhea" id="RHEA:29395"/>
        <dbReference type="ChEBI" id="CHEBI:15377"/>
        <dbReference type="ChEBI" id="CHEBI:15378"/>
        <dbReference type="ChEBI" id="CHEBI:33019"/>
        <dbReference type="ChEBI" id="CHEBI:46398"/>
        <dbReference type="ChEBI" id="CHEBI:57865"/>
        <dbReference type="EC" id="3.6.1.9"/>
    </reaction>
</comment>
<comment type="similarity">
    <text evidence="3">Belongs to the Maf family. YhdE subfamily.</text>
</comment>
<dbReference type="KEGG" id="dgi:Desgi_3306"/>
<dbReference type="AlphaFoldDB" id="R4KM73"/>
<evidence type="ECO:0000256" key="1">
    <source>
        <dbReference type="ARBA" id="ARBA00001968"/>
    </source>
</evidence>
<dbReference type="Pfam" id="PF02545">
    <property type="entry name" value="Maf"/>
    <property type="match status" value="1"/>
</dbReference>
<sequence length="195" mass="21140">MPNIYLASSSPRRRELLNQIGLPYTVITIEVDESLPSGLSPAEQVVALSRRKAGAAAQKLSEGVVIAADTVVVQNGEVLGKPADETEAMSMLERLQGAIHEVFTGITVMDLPGGRVLSDYECTEVQMREVSKDELARYIATKDPLDKAGAYGVQGVAAVFVDGIRGCYFNVVGLPVFKLAQLLKKINVDVSKYWR</sequence>
<dbReference type="HOGENOM" id="CLU_040416_0_0_9"/>
<dbReference type="eggNOG" id="COG0424">
    <property type="taxonomic scope" value="Bacteria"/>
</dbReference>
<dbReference type="CDD" id="cd00555">
    <property type="entry name" value="Maf"/>
    <property type="match status" value="1"/>
</dbReference>
<dbReference type="GO" id="GO:0036218">
    <property type="term" value="F:dTTP diphosphatase activity"/>
    <property type="evidence" value="ECO:0007669"/>
    <property type="project" value="RHEA"/>
</dbReference>
<dbReference type="PIRSF" id="PIRSF006305">
    <property type="entry name" value="Maf"/>
    <property type="match status" value="1"/>
</dbReference>
<feature type="site" description="Important for substrate specificity" evidence="3">
    <location>
        <position position="70"/>
    </location>
</feature>
<comment type="catalytic activity">
    <reaction evidence="3">
        <text>dTTP + H2O = dTMP + diphosphate + H(+)</text>
        <dbReference type="Rhea" id="RHEA:28534"/>
        <dbReference type="ChEBI" id="CHEBI:15377"/>
        <dbReference type="ChEBI" id="CHEBI:15378"/>
        <dbReference type="ChEBI" id="CHEBI:33019"/>
        <dbReference type="ChEBI" id="CHEBI:37568"/>
        <dbReference type="ChEBI" id="CHEBI:63528"/>
        <dbReference type="EC" id="3.6.1.9"/>
    </reaction>
</comment>
<dbReference type="HAMAP" id="MF_00528">
    <property type="entry name" value="Maf"/>
    <property type="match status" value="1"/>
</dbReference>
<dbReference type="InterPro" id="IPR003697">
    <property type="entry name" value="Maf-like"/>
</dbReference>
<evidence type="ECO:0000256" key="3">
    <source>
        <dbReference type="HAMAP-Rule" id="MF_00528"/>
    </source>
</evidence>
<evidence type="ECO:0000313" key="5">
    <source>
        <dbReference type="Proteomes" id="UP000013520"/>
    </source>
</evidence>
<feature type="site" description="Important for substrate specificity" evidence="3">
    <location>
        <position position="154"/>
    </location>
</feature>
<dbReference type="OrthoDB" id="9807767at2"/>
<reference evidence="4 5" key="1">
    <citation type="submission" date="2012-01" db="EMBL/GenBank/DDBJ databases">
        <title>Complete sequence of Desulfotomaculum gibsoniae DSM 7213.</title>
        <authorList>
            <consortium name="US DOE Joint Genome Institute"/>
            <person name="Lucas S."/>
            <person name="Han J."/>
            <person name="Lapidus A."/>
            <person name="Cheng J.-F."/>
            <person name="Goodwin L."/>
            <person name="Pitluck S."/>
            <person name="Peters L."/>
            <person name="Ovchinnikova G."/>
            <person name="Teshima H."/>
            <person name="Detter J.C."/>
            <person name="Han C."/>
            <person name="Tapia R."/>
            <person name="Land M."/>
            <person name="Hauser L."/>
            <person name="Kyrpides N."/>
            <person name="Ivanova N."/>
            <person name="Pagani I."/>
            <person name="Parshina S."/>
            <person name="Plugge C."/>
            <person name="Muyzer G."/>
            <person name="Kuever J."/>
            <person name="Ivanova A."/>
            <person name="Nazina T."/>
            <person name="Klenk H.-P."/>
            <person name="Brambilla E."/>
            <person name="Spring S."/>
            <person name="Stams A.F."/>
            <person name="Woyke T."/>
        </authorList>
    </citation>
    <scope>NUCLEOTIDE SEQUENCE [LARGE SCALE GENOMIC DNA]</scope>
    <source>
        <strain evidence="4 5">DSM 7213</strain>
    </source>
</reference>
<comment type="subcellular location">
    <subcellularLocation>
        <location evidence="3">Cytoplasm</location>
    </subcellularLocation>
</comment>
<dbReference type="EC" id="3.6.1.9" evidence="3"/>
<dbReference type="PANTHER" id="PTHR43213">
    <property type="entry name" value="BIFUNCTIONAL DTTP/UTP PYROPHOSPHATASE/METHYLTRANSFERASE PROTEIN-RELATED"/>
    <property type="match status" value="1"/>
</dbReference>
<dbReference type="NCBIfam" id="TIGR00172">
    <property type="entry name" value="maf"/>
    <property type="match status" value="1"/>
</dbReference>
<keyword evidence="3" id="KW-0963">Cytoplasm</keyword>
<proteinExistence type="inferred from homology"/>
<gene>
    <name evidence="4" type="ORF">Desgi_3306</name>
</gene>
<dbReference type="RefSeq" id="WP_006523312.1">
    <property type="nucleotide sequence ID" value="NC_021184.1"/>
</dbReference>
<keyword evidence="5" id="KW-1185">Reference proteome</keyword>
<dbReference type="STRING" id="767817.Desgi_3306"/>
<organism evidence="4 5">
    <name type="scientific">Desulfoscipio gibsoniae DSM 7213</name>
    <dbReference type="NCBI Taxonomy" id="767817"/>
    <lineage>
        <taxon>Bacteria</taxon>
        <taxon>Bacillati</taxon>
        <taxon>Bacillota</taxon>
        <taxon>Clostridia</taxon>
        <taxon>Eubacteriales</taxon>
        <taxon>Desulfallaceae</taxon>
        <taxon>Desulfoscipio</taxon>
    </lineage>
</organism>